<dbReference type="PROSITE" id="PS50994">
    <property type="entry name" value="INTEGRASE"/>
    <property type="match status" value="1"/>
</dbReference>
<dbReference type="Pfam" id="PF13276">
    <property type="entry name" value="HTH_21"/>
    <property type="match status" value="1"/>
</dbReference>
<dbReference type="NCBIfam" id="NF033516">
    <property type="entry name" value="transpos_IS3"/>
    <property type="match status" value="1"/>
</dbReference>
<feature type="domain" description="Integrase catalytic" evidence="2">
    <location>
        <begin position="115"/>
        <end position="277"/>
    </location>
</feature>
<dbReference type="InterPro" id="IPR048020">
    <property type="entry name" value="Transpos_IS3"/>
</dbReference>
<dbReference type="Pfam" id="PF00665">
    <property type="entry name" value="rve"/>
    <property type="match status" value="1"/>
</dbReference>
<dbReference type="Pfam" id="PF13333">
    <property type="entry name" value="rve_2"/>
    <property type="match status" value="1"/>
</dbReference>
<dbReference type="EMBL" id="UARK01000001">
    <property type="protein sequence ID" value="SPW24424.1"/>
    <property type="molecule type" value="Genomic_DNA"/>
</dbReference>
<dbReference type="GO" id="GO:0003676">
    <property type="term" value="F:nucleic acid binding"/>
    <property type="evidence" value="ECO:0007669"/>
    <property type="project" value="InterPro"/>
</dbReference>
<dbReference type="InterPro" id="IPR036397">
    <property type="entry name" value="RNaseH_sf"/>
</dbReference>
<dbReference type="InterPro" id="IPR025948">
    <property type="entry name" value="HTH-like_dom"/>
</dbReference>
<reference evidence="3 4" key="1">
    <citation type="submission" date="2018-06" db="EMBL/GenBank/DDBJ databases">
        <authorList>
            <consortium name="Pathogen Informatics"/>
            <person name="Doyle S."/>
        </authorList>
    </citation>
    <scope>NUCLEOTIDE SEQUENCE [LARGE SCALE GENOMIC DNA]</scope>
    <source>
        <strain evidence="3 4">NCTC10254</strain>
    </source>
</reference>
<dbReference type="PANTHER" id="PTHR46889:SF4">
    <property type="entry name" value="TRANSPOSASE INSO FOR INSERTION SEQUENCE ELEMENT IS911B-RELATED"/>
    <property type="match status" value="1"/>
</dbReference>
<gene>
    <name evidence="3" type="primary">tnp7109-15</name>
    <name evidence="3" type="ORF">NCTC10254_00803</name>
</gene>
<dbReference type="Gene3D" id="3.30.420.10">
    <property type="entry name" value="Ribonuclease H-like superfamily/Ribonuclease H"/>
    <property type="match status" value="1"/>
</dbReference>
<dbReference type="AlphaFoldDB" id="A0A8B4GW96"/>
<comment type="function">
    <text evidence="1">Involved in the transposition of the insertion sequence.</text>
</comment>
<dbReference type="InterPro" id="IPR050900">
    <property type="entry name" value="Transposase_IS3/IS150/IS904"/>
</dbReference>
<dbReference type="SUPFAM" id="SSF53098">
    <property type="entry name" value="Ribonuclease H-like"/>
    <property type="match status" value="1"/>
</dbReference>
<evidence type="ECO:0000259" key="2">
    <source>
        <dbReference type="PROSITE" id="PS50994"/>
    </source>
</evidence>
<accession>A0A8B4GW96</accession>
<sequence length="279" mass="32308">MASLKANYRLDTLLTLVGLARSTYYYHLKKIREHYDKHARLKQEIFRLFHEHHKVYGCRRIRLALLNRGWVVSKNLVHTLMRSMGLRCVIRRRKYQSYRGRVGKIAGNVLGRCFTPARPNKAWVTDVTMFQVAGKRVYLSPVMDLYDRSIIGYSTSLTSTVEFAVTSLKQAFTQAGCPHGVVVHSDQGYHYQHESWRGVLDMFGGIQSMSRKGNCWDNAVMENFFGHMKAEMFHGRCFTSTDELITAIREYITWYNMTRLQGVLGGRTPIHARYQALVV</sequence>
<organism evidence="3 4">
    <name type="scientific">Corynebacterium matruchotii</name>
    <dbReference type="NCBI Taxonomy" id="43768"/>
    <lineage>
        <taxon>Bacteria</taxon>
        <taxon>Bacillati</taxon>
        <taxon>Actinomycetota</taxon>
        <taxon>Actinomycetes</taxon>
        <taxon>Mycobacteriales</taxon>
        <taxon>Corynebacteriaceae</taxon>
        <taxon>Corynebacterium</taxon>
    </lineage>
</organism>
<dbReference type="InterPro" id="IPR001584">
    <property type="entry name" value="Integrase_cat-core"/>
</dbReference>
<evidence type="ECO:0000256" key="1">
    <source>
        <dbReference type="ARBA" id="ARBA00002286"/>
    </source>
</evidence>
<protein>
    <submittedName>
        <fullName evidence="3">Transposase for insertion sequence</fullName>
    </submittedName>
</protein>
<dbReference type="InterPro" id="IPR012337">
    <property type="entry name" value="RNaseH-like_sf"/>
</dbReference>
<evidence type="ECO:0000313" key="3">
    <source>
        <dbReference type="EMBL" id="SPW24424.1"/>
    </source>
</evidence>
<proteinExistence type="predicted"/>
<evidence type="ECO:0000313" key="4">
    <source>
        <dbReference type="Proteomes" id="UP000249886"/>
    </source>
</evidence>
<dbReference type="Proteomes" id="UP000249886">
    <property type="component" value="Unassembled WGS sequence"/>
</dbReference>
<name>A0A8B4GW96_9CORY</name>
<dbReference type="GO" id="GO:0015074">
    <property type="term" value="P:DNA integration"/>
    <property type="evidence" value="ECO:0007669"/>
    <property type="project" value="InterPro"/>
</dbReference>
<comment type="caution">
    <text evidence="3">The sequence shown here is derived from an EMBL/GenBank/DDBJ whole genome shotgun (WGS) entry which is preliminary data.</text>
</comment>
<dbReference type="PANTHER" id="PTHR46889">
    <property type="entry name" value="TRANSPOSASE INSF FOR INSERTION SEQUENCE IS3B-RELATED"/>
    <property type="match status" value="1"/>
</dbReference>